<feature type="transmembrane region" description="Helical" evidence="7">
    <location>
        <begin position="16"/>
        <end position="34"/>
    </location>
</feature>
<organism evidence="9 10">
    <name type="scientific">Ahrensia kielensis</name>
    <dbReference type="NCBI Taxonomy" id="76980"/>
    <lineage>
        <taxon>Bacteria</taxon>
        <taxon>Pseudomonadati</taxon>
        <taxon>Pseudomonadota</taxon>
        <taxon>Alphaproteobacteria</taxon>
        <taxon>Hyphomicrobiales</taxon>
        <taxon>Ahrensiaceae</taxon>
        <taxon>Ahrensia</taxon>
    </lineage>
</organism>
<feature type="transmembrane region" description="Helical" evidence="7">
    <location>
        <begin position="135"/>
        <end position="155"/>
    </location>
</feature>
<dbReference type="EMBL" id="JBBMQO010000007">
    <property type="protein sequence ID" value="MEM5502669.1"/>
    <property type="molecule type" value="Genomic_DNA"/>
</dbReference>
<dbReference type="GO" id="GO:0006508">
    <property type="term" value="P:proteolysis"/>
    <property type="evidence" value="ECO:0007669"/>
    <property type="project" value="UniProtKB-KW"/>
</dbReference>
<keyword evidence="10" id="KW-1185">Reference proteome</keyword>
<evidence type="ECO:0000313" key="10">
    <source>
        <dbReference type="Proteomes" id="UP001477870"/>
    </source>
</evidence>
<keyword evidence="4 9" id="KW-0378">Hydrolase</keyword>
<feature type="transmembrane region" description="Helical" evidence="7">
    <location>
        <begin position="200"/>
        <end position="217"/>
    </location>
</feature>
<evidence type="ECO:0000256" key="4">
    <source>
        <dbReference type="ARBA" id="ARBA00022801"/>
    </source>
</evidence>
<keyword evidence="5 7" id="KW-1133">Transmembrane helix</keyword>
<dbReference type="InterPro" id="IPR035952">
    <property type="entry name" value="Rhomboid-like_sf"/>
</dbReference>
<keyword evidence="9" id="KW-0645">Protease</keyword>
<evidence type="ECO:0000256" key="1">
    <source>
        <dbReference type="ARBA" id="ARBA00004141"/>
    </source>
</evidence>
<evidence type="ECO:0000313" key="9">
    <source>
        <dbReference type="EMBL" id="MEM5502669.1"/>
    </source>
</evidence>
<comment type="similarity">
    <text evidence="2">Belongs to the peptidase S54 family.</text>
</comment>
<dbReference type="RefSeq" id="WP_342848923.1">
    <property type="nucleotide sequence ID" value="NZ_JBBMQO010000007.1"/>
</dbReference>
<feature type="domain" description="Peptidase S54 rhomboid" evidence="8">
    <location>
        <begin position="75"/>
        <end position="219"/>
    </location>
</feature>
<reference evidence="9 10" key="1">
    <citation type="submission" date="2024-03" db="EMBL/GenBank/DDBJ databases">
        <title>Community enrichment and isolation of bacterial strains for fucoidan degradation.</title>
        <authorList>
            <person name="Sichert A."/>
        </authorList>
    </citation>
    <scope>NUCLEOTIDE SEQUENCE [LARGE SCALE GENOMIC DNA]</scope>
    <source>
        <strain evidence="9 10">AS62</strain>
    </source>
</reference>
<evidence type="ECO:0000259" key="8">
    <source>
        <dbReference type="Pfam" id="PF01694"/>
    </source>
</evidence>
<keyword evidence="3 7" id="KW-0812">Transmembrane</keyword>
<evidence type="ECO:0000256" key="7">
    <source>
        <dbReference type="SAM" id="Phobius"/>
    </source>
</evidence>
<evidence type="ECO:0000256" key="2">
    <source>
        <dbReference type="ARBA" id="ARBA00009045"/>
    </source>
</evidence>
<name>A0ABU9T960_9HYPH</name>
<dbReference type="Pfam" id="PF01694">
    <property type="entry name" value="Rhomboid"/>
    <property type="match status" value="1"/>
</dbReference>
<comment type="caution">
    <text evidence="9">The sequence shown here is derived from an EMBL/GenBank/DDBJ whole genome shotgun (WGS) entry which is preliminary data.</text>
</comment>
<dbReference type="InterPro" id="IPR050925">
    <property type="entry name" value="Rhomboid_protease_S54"/>
</dbReference>
<protein>
    <submittedName>
        <fullName evidence="9">Rhomboid family intramembrane serine protease</fullName>
        <ecNumber evidence="9">3.4.21.-</ecNumber>
    </submittedName>
</protein>
<proteinExistence type="inferred from homology"/>
<evidence type="ECO:0000256" key="6">
    <source>
        <dbReference type="ARBA" id="ARBA00023136"/>
    </source>
</evidence>
<feature type="transmembrane region" description="Helical" evidence="7">
    <location>
        <begin position="76"/>
        <end position="100"/>
    </location>
</feature>
<dbReference type="PANTHER" id="PTHR43731">
    <property type="entry name" value="RHOMBOID PROTEASE"/>
    <property type="match status" value="1"/>
</dbReference>
<keyword evidence="6 7" id="KW-0472">Membrane</keyword>
<accession>A0ABU9T960</accession>
<dbReference type="PANTHER" id="PTHR43731:SF14">
    <property type="entry name" value="PRESENILIN-ASSOCIATED RHOMBOID-LIKE PROTEIN, MITOCHONDRIAL"/>
    <property type="match status" value="1"/>
</dbReference>
<dbReference type="Proteomes" id="UP001477870">
    <property type="component" value="Unassembled WGS sequence"/>
</dbReference>
<sequence>MFIPLHDANALKHIKLQYVTLTLIALNVLAYLFVNVVTDPATMQATFVSFGYIPAVVNDFEELPIELVYIPENLSLISYSFLHGDFMHLMGNMLFLWVFGDNIEDALGHFKFLIFYLLCAIAGALAHGFMDQVSIAPLIGASGAVAGIIGAYVVLHPKVRVWVLAFSRLPLRLPAYIPLLFWIAFQIFMVFALPDDAVSWGAHIGGFLAGAILVVFMRRRGVPLFDQNVVTPEAVIVEPESVVLKTDDRDTNIWGRGPST</sequence>
<comment type="subcellular location">
    <subcellularLocation>
        <location evidence="1">Membrane</location>
        <topology evidence="1">Multi-pass membrane protein</topology>
    </subcellularLocation>
</comment>
<dbReference type="EC" id="3.4.21.-" evidence="9"/>
<dbReference type="Gene3D" id="1.20.1540.10">
    <property type="entry name" value="Rhomboid-like"/>
    <property type="match status" value="1"/>
</dbReference>
<dbReference type="InterPro" id="IPR022764">
    <property type="entry name" value="Peptidase_S54_rhomboid_dom"/>
</dbReference>
<evidence type="ECO:0000256" key="5">
    <source>
        <dbReference type="ARBA" id="ARBA00022989"/>
    </source>
</evidence>
<dbReference type="SUPFAM" id="SSF144091">
    <property type="entry name" value="Rhomboid-like"/>
    <property type="match status" value="1"/>
</dbReference>
<dbReference type="GO" id="GO:0008233">
    <property type="term" value="F:peptidase activity"/>
    <property type="evidence" value="ECO:0007669"/>
    <property type="project" value="UniProtKB-KW"/>
</dbReference>
<feature type="transmembrane region" description="Helical" evidence="7">
    <location>
        <begin position="112"/>
        <end position="129"/>
    </location>
</feature>
<gene>
    <name evidence="9" type="ORF">WNY59_13830</name>
</gene>
<evidence type="ECO:0000256" key="3">
    <source>
        <dbReference type="ARBA" id="ARBA00022692"/>
    </source>
</evidence>
<feature type="transmembrane region" description="Helical" evidence="7">
    <location>
        <begin position="175"/>
        <end position="194"/>
    </location>
</feature>